<dbReference type="RefSeq" id="XP_022957090.1">
    <property type="nucleotide sequence ID" value="XM_023101322.1"/>
</dbReference>
<dbReference type="GeneID" id="111458545"/>
<evidence type="ECO:0000313" key="1">
    <source>
        <dbReference type="Proteomes" id="UP000504609"/>
    </source>
</evidence>
<accession>A0A6J1GZJ6</accession>
<evidence type="ECO:0000313" key="2">
    <source>
        <dbReference type="RefSeq" id="XP_022957090.1"/>
    </source>
</evidence>
<reference evidence="2" key="1">
    <citation type="submission" date="2025-08" db="UniProtKB">
        <authorList>
            <consortium name="RefSeq"/>
        </authorList>
    </citation>
    <scope>IDENTIFICATION</scope>
    <source>
        <tissue evidence="2">Young leaves</tissue>
    </source>
</reference>
<dbReference type="AlphaFoldDB" id="A0A6J1GZJ6"/>
<keyword evidence="1" id="KW-1185">Reference proteome</keyword>
<name>A0A6J1GZJ6_CUCMO</name>
<dbReference type="Proteomes" id="UP000504609">
    <property type="component" value="Unplaced"/>
</dbReference>
<protein>
    <submittedName>
        <fullName evidence="2">Uncharacterized protein LOC111458545</fullName>
    </submittedName>
</protein>
<gene>
    <name evidence="2" type="primary">LOC111458545</name>
</gene>
<proteinExistence type="predicted"/>
<organism evidence="1 2">
    <name type="scientific">Cucurbita moschata</name>
    <name type="common">Winter crookneck squash</name>
    <name type="synonym">Cucurbita pepo var. moschata</name>
    <dbReference type="NCBI Taxonomy" id="3662"/>
    <lineage>
        <taxon>Eukaryota</taxon>
        <taxon>Viridiplantae</taxon>
        <taxon>Streptophyta</taxon>
        <taxon>Embryophyta</taxon>
        <taxon>Tracheophyta</taxon>
        <taxon>Spermatophyta</taxon>
        <taxon>Magnoliopsida</taxon>
        <taxon>eudicotyledons</taxon>
        <taxon>Gunneridae</taxon>
        <taxon>Pentapetalae</taxon>
        <taxon>rosids</taxon>
        <taxon>fabids</taxon>
        <taxon>Cucurbitales</taxon>
        <taxon>Cucurbitaceae</taxon>
        <taxon>Cucurbiteae</taxon>
        <taxon>Cucurbita</taxon>
    </lineage>
</organism>
<dbReference type="KEGG" id="cmos:111458545"/>
<sequence length="122" mass="14120">MPCLLISYTNNTFSTDYVPTVLGNFSADVLVNRQFLIRASRTLLLNVHALSEFEGSCGLRFSWLPLMLQLRWFLNLHNQEAKEKTFHLQCSSIKLLTDPVYVDYLYHSVYFNDCLIVSIADH</sequence>